<keyword evidence="2" id="KW-1185">Reference proteome</keyword>
<accession>C4FJ21</accession>
<evidence type="ECO:0000313" key="2">
    <source>
        <dbReference type="Proteomes" id="UP000005540"/>
    </source>
</evidence>
<gene>
    <name evidence="1" type="ORF">SULYE_0562</name>
</gene>
<reference evidence="1 2" key="1">
    <citation type="submission" date="2009-04" db="EMBL/GenBank/DDBJ databases">
        <authorList>
            <person name="Reysenbach A.-L."/>
            <person name="Heidelberg J.F."/>
            <person name="Nelson W.C."/>
        </authorList>
    </citation>
    <scope>NUCLEOTIDE SEQUENCE [LARGE SCALE GENOMIC DNA]</scope>
    <source>
        <strain evidence="1 2">SS-5</strain>
    </source>
</reference>
<organism evidence="1 2">
    <name type="scientific">Sulfurihydrogenibium yellowstonense SS-5</name>
    <dbReference type="NCBI Taxonomy" id="432331"/>
    <lineage>
        <taxon>Bacteria</taxon>
        <taxon>Pseudomonadati</taxon>
        <taxon>Aquificota</taxon>
        <taxon>Aquificia</taxon>
        <taxon>Aquificales</taxon>
        <taxon>Hydrogenothermaceae</taxon>
        <taxon>Sulfurihydrogenibium</taxon>
    </lineage>
</organism>
<dbReference type="Proteomes" id="UP000005540">
    <property type="component" value="Unassembled WGS sequence"/>
</dbReference>
<sequence>MPNDIKILNSMLFLTVKEEIKNLKEESSIYIPRLAITFDIKIETTDIENKFATVRIEKMEPSNLENITLIEYIAKELEEKLKEDIEKNIRKSLYIENQEYYSLHLKVIEEIDTLIIDRKDVVFVDSKYRVLVSKNTPNIPNSIRKGIHTFNLYMPFTIKEVIQKLILLS</sequence>
<dbReference type="EMBL" id="ABZS01000040">
    <property type="protein sequence ID" value="EEP60922.1"/>
    <property type="molecule type" value="Genomic_DNA"/>
</dbReference>
<dbReference type="RefSeq" id="WP_007546207.1">
    <property type="nucleotide sequence ID" value="NZ_ABZS01000040.1"/>
</dbReference>
<comment type="caution">
    <text evidence="1">The sequence shown here is derived from an EMBL/GenBank/DDBJ whole genome shotgun (WGS) entry which is preliminary data.</text>
</comment>
<evidence type="ECO:0000313" key="1">
    <source>
        <dbReference type="EMBL" id="EEP60922.1"/>
    </source>
</evidence>
<name>C4FJ21_9AQUI</name>
<protein>
    <submittedName>
        <fullName evidence="1">Uncharacterized protein</fullName>
    </submittedName>
</protein>
<dbReference type="AlphaFoldDB" id="C4FJ21"/>
<proteinExistence type="predicted"/>